<dbReference type="RefSeq" id="WP_183560623.1">
    <property type="nucleotide sequence ID" value="NZ_CBCSLB010000011.1"/>
</dbReference>
<evidence type="ECO:0000313" key="2">
    <source>
        <dbReference type="EMBL" id="MBB3151534.1"/>
    </source>
</evidence>
<name>A0A7W5C7L0_9BACL</name>
<dbReference type="Gene3D" id="3.40.50.720">
    <property type="entry name" value="NAD(P)-binding Rossmann-like Domain"/>
    <property type="match status" value="1"/>
</dbReference>
<gene>
    <name evidence="2" type="ORF">FHS16_001580</name>
</gene>
<evidence type="ECO:0000313" key="3">
    <source>
        <dbReference type="Proteomes" id="UP000518605"/>
    </source>
</evidence>
<dbReference type="AlphaFoldDB" id="A0A7W5C7L0"/>
<keyword evidence="3" id="KW-1185">Reference proteome</keyword>
<dbReference type="InterPro" id="IPR051606">
    <property type="entry name" value="Polyketide_Oxido-like"/>
</dbReference>
<dbReference type="PANTHER" id="PTHR43355">
    <property type="entry name" value="FLAVIN REDUCTASE (NADPH)"/>
    <property type="match status" value="1"/>
</dbReference>
<sequence length="205" mass="23027">MVTIELLLFGATGKTGQYIARYLTEQQVSYRRFVRSAEQMLPGSFLGDVRIPQDVDQAMTGVTCVICALNTEGNGTLASGLGHIIEAMKKHKIRRLITIGTAGILQSEVQPHLYRYLSVENKRIHHEAAIEHESVYNMLLQSEQLDWTVICPTRLVEEERTGEYRVRKDVLPTGGTAISFADTAAFAVDVYMNEKHIRERVGIAY</sequence>
<comment type="caution">
    <text evidence="2">The sequence shown here is derived from an EMBL/GenBank/DDBJ whole genome shotgun (WGS) entry which is preliminary data.</text>
</comment>
<reference evidence="2 3" key="1">
    <citation type="submission" date="2020-08" db="EMBL/GenBank/DDBJ databases">
        <title>Genomic Encyclopedia of Type Strains, Phase III (KMG-III): the genomes of soil and plant-associated and newly described type strains.</title>
        <authorList>
            <person name="Whitman W."/>
        </authorList>
    </citation>
    <scope>NUCLEOTIDE SEQUENCE [LARGE SCALE GENOMIC DNA]</scope>
    <source>
        <strain evidence="2 3">CECT 8234</strain>
    </source>
</reference>
<protein>
    <submittedName>
        <fullName evidence="2">Putative NADH-flavin reductase</fullName>
    </submittedName>
</protein>
<dbReference type="PANTHER" id="PTHR43355:SF2">
    <property type="entry name" value="FLAVIN REDUCTASE (NADPH)"/>
    <property type="match status" value="1"/>
</dbReference>
<organism evidence="2 3">
    <name type="scientific">Paenibacillus endophyticus</name>
    <dbReference type="NCBI Taxonomy" id="1294268"/>
    <lineage>
        <taxon>Bacteria</taxon>
        <taxon>Bacillati</taxon>
        <taxon>Bacillota</taxon>
        <taxon>Bacilli</taxon>
        <taxon>Bacillales</taxon>
        <taxon>Paenibacillaceae</taxon>
        <taxon>Paenibacillus</taxon>
    </lineage>
</organism>
<dbReference type="EMBL" id="JACHXW010000004">
    <property type="protein sequence ID" value="MBB3151534.1"/>
    <property type="molecule type" value="Genomic_DNA"/>
</dbReference>
<proteinExistence type="predicted"/>
<dbReference type="InterPro" id="IPR016040">
    <property type="entry name" value="NAD(P)-bd_dom"/>
</dbReference>
<dbReference type="Proteomes" id="UP000518605">
    <property type="component" value="Unassembled WGS sequence"/>
</dbReference>
<feature type="domain" description="NAD(P)-binding" evidence="1">
    <location>
        <begin position="10"/>
        <end position="191"/>
    </location>
</feature>
<evidence type="ECO:0000259" key="1">
    <source>
        <dbReference type="Pfam" id="PF13460"/>
    </source>
</evidence>
<dbReference type="GO" id="GO:0016646">
    <property type="term" value="F:oxidoreductase activity, acting on the CH-NH group of donors, NAD or NADP as acceptor"/>
    <property type="evidence" value="ECO:0007669"/>
    <property type="project" value="TreeGrafter"/>
</dbReference>
<accession>A0A7W5C7L0</accession>
<dbReference type="SUPFAM" id="SSF51735">
    <property type="entry name" value="NAD(P)-binding Rossmann-fold domains"/>
    <property type="match status" value="1"/>
</dbReference>
<dbReference type="InterPro" id="IPR036291">
    <property type="entry name" value="NAD(P)-bd_dom_sf"/>
</dbReference>
<dbReference type="Pfam" id="PF13460">
    <property type="entry name" value="NAD_binding_10"/>
    <property type="match status" value="1"/>
</dbReference>